<evidence type="ECO:0000256" key="1">
    <source>
        <dbReference type="ARBA" id="ARBA00022737"/>
    </source>
</evidence>
<reference evidence="3 4" key="1">
    <citation type="journal article" date="2018" name="Genome Announc.">
        <title>Genome Sequence of Geothermobacter sp. HR-1 Iron Reducer from the Loihi Seamount.</title>
        <authorList>
            <person name="Smith H."/>
            <person name="Abuyen K."/>
            <person name="Tremblay J."/>
            <person name="Savalia P."/>
            <person name="Perez-Rodriguez I."/>
            <person name="Emerson D."/>
            <person name="Tully B."/>
            <person name="Amend J."/>
        </authorList>
    </citation>
    <scope>NUCLEOTIDE SEQUENCE [LARGE SCALE GENOMIC DNA]</scope>
    <source>
        <strain evidence="3 4">HR-1</strain>
    </source>
</reference>
<dbReference type="GO" id="GO:0016788">
    <property type="term" value="F:hydrolase activity, acting on ester bonds"/>
    <property type="evidence" value="ECO:0007669"/>
    <property type="project" value="UniProtKB-ARBA"/>
</dbReference>
<dbReference type="InterPro" id="IPR019734">
    <property type="entry name" value="TPR_rpt"/>
</dbReference>
<dbReference type="AlphaFoldDB" id="A0A2K2HB29"/>
<gene>
    <name evidence="3" type="ORF">C2E25_06535</name>
</gene>
<keyword evidence="1" id="KW-0677">Repeat</keyword>
<comment type="caution">
    <text evidence="3">The sequence shown here is derived from an EMBL/GenBank/DDBJ whole genome shotgun (WGS) entry which is preliminary data.</text>
</comment>
<proteinExistence type="predicted"/>
<dbReference type="PANTHER" id="PTHR44227">
    <property type="match status" value="1"/>
</dbReference>
<dbReference type="SUPFAM" id="SSF52266">
    <property type="entry name" value="SGNH hydrolase"/>
    <property type="match status" value="1"/>
</dbReference>
<evidence type="ECO:0000313" key="4">
    <source>
        <dbReference type="Proteomes" id="UP000236340"/>
    </source>
</evidence>
<dbReference type="OrthoDB" id="5431950at2"/>
<dbReference type="InterPro" id="IPR052346">
    <property type="entry name" value="O-mannosyl-transferase_TMTC"/>
</dbReference>
<sequence>MKQRWYGKLLLVLFGVMLLAAGEGVLRLVWTPSGTGTDDLAWTRIDPFIVAGDVVETRREFLGALRLQRFPRHKETGTFRIFCIGGSTTFGYPYPAEAAWPSRLAEGLKELYPRRKFEVINLGGTAYGSSRALGILRSLPDYAPDLVIVCVGDAEFVEDSYRTSIKNSRRGWKLLRSLRLAQLMRHLLPKSKSSSRETIDVVDNLGGVVFSPVIDGTVYSPDAATRREVVARFNKNLVQMIIFARQAGIRLMFCTLPANLADWPPAENGKQPNALLADARMAMRDGRPDEALNILSRLEPEMRDDARFCFDFGQVLRRFGRLDQARFYLRRAADLDPVPVRATSRTNNEIRDLAKANGLPLADLEGELNRRSSLGLAGNRMILDYAHPTQRGHAAIAWTVWKTLAASFPEWPEADQRRILRWRKVLDGLDEGAVEMDAHLAFTWGKIYLRQGALSRASEMLQLALKKGYPGPYAAAELAKVRYRQGREAEALKLLQRVFGKYPDYHEADPFMALLLEHAGKNEQAVQWYRRALDNGPPRKDIYASLVDLLLRLKKFDEVLRVADEALRNFPADCDLASLRGRALEGAGQLQKAADLYQGLLSEAPGCQPARENLGLVQMRQGQWKQAEKTFVAALAGRNPWPTHYLNLGVVYYRGLGKRAEAVRQFGRYLCREPRGAHNVPAELRNEAVAEEKDCSHVR</sequence>
<organism evidence="3 4">
    <name type="scientific">Geothermobacter hydrogeniphilus</name>
    <dbReference type="NCBI Taxonomy" id="1969733"/>
    <lineage>
        <taxon>Bacteria</taxon>
        <taxon>Pseudomonadati</taxon>
        <taxon>Thermodesulfobacteriota</taxon>
        <taxon>Desulfuromonadia</taxon>
        <taxon>Desulfuromonadales</taxon>
        <taxon>Geothermobacteraceae</taxon>
        <taxon>Geothermobacter</taxon>
    </lineage>
</organism>
<accession>A0A2K2HB29</accession>
<protein>
    <recommendedName>
        <fullName evidence="5">Tetratricopeptide repeat protein</fullName>
    </recommendedName>
</protein>
<dbReference type="InterPro" id="IPR036514">
    <property type="entry name" value="SGNH_hydro_sf"/>
</dbReference>
<dbReference type="SMART" id="SM00028">
    <property type="entry name" value="TPR"/>
    <property type="match status" value="3"/>
</dbReference>
<evidence type="ECO:0008006" key="5">
    <source>
        <dbReference type="Google" id="ProtNLM"/>
    </source>
</evidence>
<evidence type="ECO:0000256" key="2">
    <source>
        <dbReference type="ARBA" id="ARBA00022803"/>
    </source>
</evidence>
<dbReference type="PANTHER" id="PTHR44227:SF3">
    <property type="entry name" value="PROTEIN O-MANNOSYL-TRANSFERASE TMTC4"/>
    <property type="match status" value="1"/>
</dbReference>
<dbReference type="RefSeq" id="WP_103114960.1">
    <property type="nucleotide sequence ID" value="NZ_PPFX01000011.1"/>
</dbReference>
<dbReference type="Gene3D" id="3.40.50.1110">
    <property type="entry name" value="SGNH hydrolase"/>
    <property type="match status" value="1"/>
</dbReference>
<dbReference type="SUPFAM" id="SSF48452">
    <property type="entry name" value="TPR-like"/>
    <property type="match status" value="3"/>
</dbReference>
<keyword evidence="2" id="KW-0802">TPR repeat</keyword>
<dbReference type="Pfam" id="PF14559">
    <property type="entry name" value="TPR_19"/>
    <property type="match status" value="1"/>
</dbReference>
<dbReference type="Pfam" id="PF13432">
    <property type="entry name" value="TPR_16"/>
    <property type="match status" value="1"/>
</dbReference>
<dbReference type="Proteomes" id="UP000236340">
    <property type="component" value="Unassembled WGS sequence"/>
</dbReference>
<dbReference type="Gene3D" id="1.25.40.10">
    <property type="entry name" value="Tetratricopeptide repeat domain"/>
    <property type="match status" value="3"/>
</dbReference>
<dbReference type="Pfam" id="PF13181">
    <property type="entry name" value="TPR_8"/>
    <property type="match status" value="1"/>
</dbReference>
<dbReference type="InterPro" id="IPR011990">
    <property type="entry name" value="TPR-like_helical_dom_sf"/>
</dbReference>
<name>A0A2K2HB29_9BACT</name>
<evidence type="ECO:0000313" key="3">
    <source>
        <dbReference type="EMBL" id="PNU20528.1"/>
    </source>
</evidence>
<dbReference type="EMBL" id="PPFX01000011">
    <property type="protein sequence ID" value="PNU20528.1"/>
    <property type="molecule type" value="Genomic_DNA"/>
</dbReference>